<dbReference type="SMART" id="SM00358">
    <property type="entry name" value="DSRM"/>
    <property type="match status" value="2"/>
</dbReference>
<feature type="domain" description="DZF" evidence="8">
    <location>
        <begin position="84"/>
        <end position="430"/>
    </location>
</feature>
<dbReference type="Proteomes" id="UP000515152">
    <property type="component" value="Chromosome 26"/>
</dbReference>
<feature type="compositionally biased region" description="Pro residues" evidence="6">
    <location>
        <begin position="548"/>
        <end position="563"/>
    </location>
</feature>
<dbReference type="SUPFAM" id="SSF54768">
    <property type="entry name" value="dsRNA-binding domain-like"/>
    <property type="match status" value="2"/>
</dbReference>
<dbReference type="GO" id="GO:0071011">
    <property type="term" value="C:precatalytic spliceosome"/>
    <property type="evidence" value="ECO:0007669"/>
    <property type="project" value="TreeGrafter"/>
</dbReference>
<keyword evidence="2" id="KW-0963">Cytoplasm</keyword>
<dbReference type="InterPro" id="IPR049401">
    <property type="entry name" value="DZF_dom_N"/>
</dbReference>
<dbReference type="Pfam" id="PF00035">
    <property type="entry name" value="dsrm"/>
    <property type="match status" value="2"/>
</dbReference>
<protein>
    <submittedName>
        <fullName evidence="10">Interleukin enhancer-binding factor 3a isoform X1</fullName>
    </submittedName>
</protein>
<dbReference type="InterPro" id="IPR014720">
    <property type="entry name" value="dsRBD_dom"/>
</dbReference>
<evidence type="ECO:0000259" key="7">
    <source>
        <dbReference type="PROSITE" id="PS50137"/>
    </source>
</evidence>
<dbReference type="PROSITE" id="PS51703">
    <property type="entry name" value="DZF"/>
    <property type="match status" value="1"/>
</dbReference>
<dbReference type="PROSITE" id="PS50137">
    <property type="entry name" value="DS_RBD"/>
    <property type="match status" value="2"/>
</dbReference>
<feature type="domain" description="DRBM" evidence="7">
    <location>
        <begin position="586"/>
        <end position="652"/>
    </location>
</feature>
<dbReference type="FunFam" id="3.30.460.10:FF:000003">
    <property type="entry name" value="interleukin enhancer-binding factor 3 isoform X2"/>
    <property type="match status" value="1"/>
</dbReference>
<evidence type="ECO:0000256" key="3">
    <source>
        <dbReference type="ARBA" id="ARBA00022737"/>
    </source>
</evidence>
<dbReference type="OrthoDB" id="8898434at2759"/>
<dbReference type="RefSeq" id="XP_031419781.1">
    <property type="nucleotide sequence ID" value="XM_031563921.2"/>
</dbReference>
<dbReference type="AlphaFoldDB" id="A0A6P8F6R9"/>
<gene>
    <name evidence="10" type="primary">ilf3a</name>
</gene>
<evidence type="ECO:0000256" key="5">
    <source>
        <dbReference type="PROSITE-ProRule" id="PRU00266"/>
    </source>
</evidence>
<accession>A0A6P8F6R9</accession>
<evidence type="ECO:0000256" key="4">
    <source>
        <dbReference type="ARBA" id="ARBA00023125"/>
    </source>
</evidence>
<dbReference type="SMART" id="SM00572">
    <property type="entry name" value="DZF"/>
    <property type="match status" value="1"/>
</dbReference>
<feature type="compositionally biased region" description="Basic residues" evidence="6">
    <location>
        <begin position="437"/>
        <end position="446"/>
    </location>
</feature>
<dbReference type="Pfam" id="PF07528">
    <property type="entry name" value="DZF_N"/>
    <property type="match status" value="1"/>
</dbReference>
<dbReference type="CTD" id="324431"/>
<proteinExistence type="predicted"/>
<keyword evidence="5" id="KW-0694">RNA-binding</keyword>
<evidence type="ECO:0000313" key="10">
    <source>
        <dbReference type="RefSeq" id="XP_031419781.1"/>
    </source>
</evidence>
<evidence type="ECO:0000259" key="8">
    <source>
        <dbReference type="PROSITE" id="PS51703"/>
    </source>
</evidence>
<feature type="region of interest" description="Disordered" evidence="6">
    <location>
        <begin position="437"/>
        <end position="456"/>
    </location>
</feature>
<dbReference type="FunFam" id="1.10.1410.40:FF:000001">
    <property type="entry name" value="interleukin enhancer-binding factor 3 isoform X1"/>
    <property type="match status" value="1"/>
</dbReference>
<dbReference type="GO" id="GO:0003727">
    <property type="term" value="F:single-stranded RNA binding"/>
    <property type="evidence" value="ECO:0007669"/>
    <property type="project" value="TreeGrafter"/>
</dbReference>
<dbReference type="Gene3D" id="1.10.1410.40">
    <property type="match status" value="1"/>
</dbReference>
<keyword evidence="3" id="KW-0677">Repeat</keyword>
<feature type="domain" description="DRBM" evidence="7">
    <location>
        <begin position="456"/>
        <end position="524"/>
    </location>
</feature>
<evidence type="ECO:0000256" key="2">
    <source>
        <dbReference type="ARBA" id="ARBA00022490"/>
    </source>
</evidence>
<dbReference type="InterPro" id="IPR006561">
    <property type="entry name" value="DZF_dom"/>
</dbReference>
<dbReference type="PANTHER" id="PTHR45762:SF4">
    <property type="entry name" value="INTERLEUKIN ENHANCER-BINDING FACTOR 3"/>
    <property type="match status" value="1"/>
</dbReference>
<feature type="region of interest" description="Disordered" evidence="6">
    <location>
        <begin position="668"/>
        <end position="693"/>
    </location>
</feature>
<evidence type="ECO:0000313" key="9">
    <source>
        <dbReference type="Proteomes" id="UP000515152"/>
    </source>
</evidence>
<name>A0A6P8F6R9_CLUHA</name>
<dbReference type="GO" id="GO:0003677">
    <property type="term" value="F:DNA binding"/>
    <property type="evidence" value="ECO:0007669"/>
    <property type="project" value="UniProtKB-KW"/>
</dbReference>
<organism evidence="9 10">
    <name type="scientific">Clupea harengus</name>
    <name type="common">Atlantic herring</name>
    <dbReference type="NCBI Taxonomy" id="7950"/>
    <lineage>
        <taxon>Eukaryota</taxon>
        <taxon>Metazoa</taxon>
        <taxon>Chordata</taxon>
        <taxon>Craniata</taxon>
        <taxon>Vertebrata</taxon>
        <taxon>Euteleostomi</taxon>
        <taxon>Actinopterygii</taxon>
        <taxon>Neopterygii</taxon>
        <taxon>Teleostei</taxon>
        <taxon>Clupei</taxon>
        <taxon>Clupeiformes</taxon>
        <taxon>Clupeoidei</taxon>
        <taxon>Clupeidae</taxon>
        <taxon>Clupea</taxon>
    </lineage>
</organism>
<dbReference type="Gene3D" id="3.30.460.10">
    <property type="entry name" value="Beta Polymerase, domain 2"/>
    <property type="match status" value="1"/>
</dbReference>
<dbReference type="Gene3D" id="3.30.160.20">
    <property type="match status" value="2"/>
</dbReference>
<sequence>MQTEPSLWDEKKAYEELLYWDSLIEDGHRLHPHDFDRYEDLRYWYDCLYYDEELRKYNDYIAAIHEQENQHAFAPQAPPAPPNRLFASADRYMMMKHTDIYPPAEELEAVQTMVGHVECGLKAVADWMNEQDMMRSAESEPSRTLHGVFRVGLVAKGLLLKDDLELELVLLCKDIPTNSLVMMVTGKLSLQLKSIADEDYTVTPCPKEACIKIKTATEPVLTLVVHVTSPEVRQQAEHGEMQSVSPPPDALDRQKCLDALASLRHTKWFQARVNELKSCVVVIRIMRDICTCVPSWFPLKGWALELLCEKAIRTCERSLGVAEALRRVLECVSSGILLEDGPGLKDPCESEPTDAAGHMTGQEREELTASAQKALRLVAFGQFHTVLGMKRLNYTPKAARGRVLGGGGMVRKPVELMPAPPSKRPIEDGIDISIPNKKKKFQKPLKKPTAAEQSTLPQSSVVMLKLNKMRPGLLYRLVSQTGPVHMPVFTMAVDIDGKTYEASGPSKRLAKLQVAQKALEGLGVRLAPDKKAAAPIHPVVKEEQEEPPVVPTAPAPAPAPAPASAPEESTEQAQSAFQAGPILTKHGKNPVMELNELRRGLKYELVSETGSSHIKSFVIEVEVDGQKFQGTGSSKKLAKANAAMAALEKVMQASVPFKKKKPPMQYGSGFGAQAGAVRGRGRGRGRGLNHTTTNYSAGGMGTYGYDSTSTPMYSSTYDPTSTSTGAPTSVSEARAAASSTAAAGGPALASYMSGYGSYASSTVVTASGPKAAAPATTAYPAPYSQTYAPYKKPSATQPPVVGPDYGYGYPRHTAEAPTATDYSYGAYAGQMSYGVPGAQGYGYSQSAYPNIGGYATGSTYTYK</sequence>
<reference evidence="10" key="1">
    <citation type="submission" date="2025-08" db="UniProtKB">
        <authorList>
            <consortium name="RefSeq"/>
        </authorList>
    </citation>
    <scope>IDENTIFICATION</scope>
</reference>
<dbReference type="Pfam" id="PF20965">
    <property type="entry name" value="DZF_C"/>
    <property type="match status" value="1"/>
</dbReference>
<dbReference type="PANTHER" id="PTHR45762">
    <property type="entry name" value="ZINC FINGER RNA-BINDING PROTEIN"/>
    <property type="match status" value="1"/>
</dbReference>
<keyword evidence="9" id="KW-1185">Reference proteome</keyword>
<dbReference type="InterPro" id="IPR049402">
    <property type="entry name" value="DZF_dom_C"/>
</dbReference>
<dbReference type="GeneID" id="105903439"/>
<keyword evidence="4" id="KW-0238">DNA-binding</keyword>
<evidence type="ECO:0000256" key="1">
    <source>
        <dbReference type="ARBA" id="ARBA00004496"/>
    </source>
</evidence>
<dbReference type="InterPro" id="IPR043519">
    <property type="entry name" value="NT_sf"/>
</dbReference>
<feature type="compositionally biased region" description="Low complexity" evidence="6">
    <location>
        <begin position="564"/>
        <end position="575"/>
    </location>
</feature>
<dbReference type="GO" id="GO:0003725">
    <property type="term" value="F:double-stranded RNA binding"/>
    <property type="evidence" value="ECO:0007669"/>
    <property type="project" value="TreeGrafter"/>
</dbReference>
<comment type="subcellular location">
    <subcellularLocation>
        <location evidence="1">Cytoplasm</location>
    </subcellularLocation>
</comment>
<dbReference type="FunFam" id="3.30.160.20:FF:000006">
    <property type="entry name" value="interleukin enhancer-binding factor 3 isoform X2"/>
    <property type="match status" value="1"/>
</dbReference>
<evidence type="ECO:0000256" key="6">
    <source>
        <dbReference type="SAM" id="MobiDB-lite"/>
    </source>
</evidence>
<feature type="region of interest" description="Disordered" evidence="6">
    <location>
        <begin position="541"/>
        <end position="575"/>
    </location>
</feature>
<dbReference type="GO" id="GO:0005737">
    <property type="term" value="C:cytoplasm"/>
    <property type="evidence" value="ECO:0007669"/>
    <property type="project" value="UniProtKB-SubCell"/>
</dbReference>